<accession>A0A160PPR9</accession>
<keyword evidence="3" id="KW-1185">Reference proteome</keyword>
<dbReference type="AlphaFoldDB" id="A0A160PPR9"/>
<gene>
    <name evidence="2" type="ORF">N24_0671</name>
</gene>
<evidence type="ECO:0000313" key="3">
    <source>
        <dbReference type="Proteomes" id="UP000218244"/>
    </source>
</evidence>
<evidence type="ECO:0000256" key="1">
    <source>
        <dbReference type="SAM" id="Phobius"/>
    </source>
</evidence>
<keyword evidence="1" id="KW-0472">Membrane</keyword>
<keyword evidence="1" id="KW-1133">Transmembrane helix</keyword>
<reference evidence="2 3" key="1">
    <citation type="submission" date="2016-02" db="EMBL/GenBank/DDBJ databases">
        <title>Corynebacterium glutamicum N24 whole genome sequencing project.</title>
        <authorList>
            <person name="Matsutani M."/>
            <person name="Nangtapong N."/>
            <person name="Yakushi T."/>
            <person name="Matsushita K."/>
        </authorList>
    </citation>
    <scope>NUCLEOTIDE SEQUENCE [LARGE SCALE GENOMIC DNA]</scope>
    <source>
        <strain evidence="2 3">N24</strain>
    </source>
</reference>
<sequence>MTSRITWKIGFDLEPFRRGLRKACTFIFYTPSVLRRRLSIGALMHITAFKELNMKGSIALTTTFSRVALTSLAVAATTLSLSTAANAQSSDYGTFEKPLDARECVDAGNVWVYVEYGADVDKEPEGACATEFTDGVVALESAGFVLTWEEFPFGKMMTGINGVVPVWEETETYWVYSTGEVADDYSVTYEYNSDGASDAHPEPGTVEAWVVGTGAETPALEVLPETPAPGSSENGGWIAAIAGLLALIGGGIAALFQGLITIPGLVLPQF</sequence>
<evidence type="ECO:0000313" key="2">
    <source>
        <dbReference type="EMBL" id="BAU94933.1"/>
    </source>
</evidence>
<proteinExistence type="predicted"/>
<protein>
    <submittedName>
        <fullName evidence="2">Uncharacterized protein</fullName>
    </submittedName>
</protein>
<dbReference type="KEGG" id="csur:N24_0671"/>
<dbReference type="EMBL" id="AP017369">
    <property type="protein sequence ID" value="BAU94933.1"/>
    <property type="molecule type" value="Genomic_DNA"/>
</dbReference>
<dbReference type="Proteomes" id="UP000218244">
    <property type="component" value="Chromosome"/>
</dbReference>
<keyword evidence="1" id="KW-0812">Transmembrane</keyword>
<name>A0A160PPR9_9CORY</name>
<organism evidence="2 3">
    <name type="scientific">Corynebacterium suranareeae</name>
    <dbReference type="NCBI Taxonomy" id="2506452"/>
    <lineage>
        <taxon>Bacteria</taxon>
        <taxon>Bacillati</taxon>
        <taxon>Actinomycetota</taxon>
        <taxon>Actinomycetes</taxon>
        <taxon>Mycobacteriales</taxon>
        <taxon>Corynebacteriaceae</taxon>
        <taxon>Corynebacterium</taxon>
    </lineage>
</organism>
<feature type="transmembrane region" description="Helical" evidence="1">
    <location>
        <begin position="237"/>
        <end position="267"/>
    </location>
</feature>